<comment type="caution">
    <text evidence="2">The sequence shown here is derived from an EMBL/GenBank/DDBJ whole genome shotgun (WGS) entry which is preliminary data.</text>
</comment>
<name>A0A2A9CQM9_9ACTN</name>
<dbReference type="Proteomes" id="UP000226079">
    <property type="component" value="Unassembled WGS sequence"/>
</dbReference>
<evidence type="ECO:0008006" key="4">
    <source>
        <dbReference type="Google" id="ProtNLM"/>
    </source>
</evidence>
<evidence type="ECO:0000313" key="3">
    <source>
        <dbReference type="Proteomes" id="UP000226079"/>
    </source>
</evidence>
<keyword evidence="1" id="KW-0812">Transmembrane</keyword>
<gene>
    <name evidence="2" type="ORF">ATK74_1330</name>
</gene>
<sequence>MKSSDPSVGGEVSEAVVSRWWWVAAIVAVLVQLAAVYWPGSPGGEQFVTITGADKVVHALIFGIPAYLLGSLTGRRWLVATVFALHAPISELVQWRFLPYRDGDVWDMVADLTGIAIAVLVGWRVDRARS</sequence>
<evidence type="ECO:0000313" key="2">
    <source>
        <dbReference type="EMBL" id="PFG16777.1"/>
    </source>
</evidence>
<keyword evidence="3" id="KW-1185">Reference proteome</keyword>
<dbReference type="RefSeq" id="WP_211283302.1">
    <property type="nucleotide sequence ID" value="NZ_PDJC01000001.1"/>
</dbReference>
<feature type="transmembrane region" description="Helical" evidence="1">
    <location>
        <begin position="20"/>
        <end position="38"/>
    </location>
</feature>
<evidence type="ECO:0000256" key="1">
    <source>
        <dbReference type="SAM" id="Phobius"/>
    </source>
</evidence>
<proteinExistence type="predicted"/>
<dbReference type="AlphaFoldDB" id="A0A2A9CQM9"/>
<reference evidence="2 3" key="1">
    <citation type="submission" date="2017-10" db="EMBL/GenBank/DDBJ databases">
        <title>Sequencing the genomes of 1000 actinobacteria strains.</title>
        <authorList>
            <person name="Klenk H.-P."/>
        </authorList>
    </citation>
    <scope>NUCLEOTIDE SEQUENCE [LARGE SCALE GENOMIC DNA]</scope>
    <source>
        <strain evidence="2 3">DSM 15597</strain>
    </source>
</reference>
<keyword evidence="1" id="KW-1133">Transmembrane helix</keyword>
<protein>
    <recommendedName>
        <fullName evidence="4">VanZ like protein</fullName>
    </recommendedName>
</protein>
<feature type="transmembrane region" description="Helical" evidence="1">
    <location>
        <begin position="105"/>
        <end position="125"/>
    </location>
</feature>
<accession>A0A2A9CQM9</accession>
<dbReference type="EMBL" id="PDJC01000001">
    <property type="protein sequence ID" value="PFG16777.1"/>
    <property type="molecule type" value="Genomic_DNA"/>
</dbReference>
<organism evidence="2 3">
    <name type="scientific">Propionicimonas paludicola</name>
    <dbReference type="NCBI Taxonomy" id="185243"/>
    <lineage>
        <taxon>Bacteria</taxon>
        <taxon>Bacillati</taxon>
        <taxon>Actinomycetota</taxon>
        <taxon>Actinomycetes</taxon>
        <taxon>Propionibacteriales</taxon>
        <taxon>Nocardioidaceae</taxon>
        <taxon>Propionicimonas</taxon>
    </lineage>
</organism>
<keyword evidence="1" id="KW-0472">Membrane</keyword>